<reference evidence="2" key="1">
    <citation type="submission" date="2021-01" db="EMBL/GenBank/DDBJ databases">
        <authorList>
            <person name="Corre E."/>
            <person name="Pelletier E."/>
            <person name="Niang G."/>
            <person name="Scheremetjew M."/>
            <person name="Finn R."/>
            <person name="Kale V."/>
            <person name="Holt S."/>
            <person name="Cochrane G."/>
            <person name="Meng A."/>
            <person name="Brown T."/>
            <person name="Cohen L."/>
        </authorList>
    </citation>
    <scope>NUCLEOTIDE SEQUENCE</scope>
    <source>
        <strain evidence="2">CCMP 2712</strain>
    </source>
</reference>
<protein>
    <submittedName>
        <fullName evidence="2">Uncharacterized protein</fullName>
    </submittedName>
</protein>
<name>A0A7S4JDJ9_GUITH</name>
<accession>A0A7S4JDJ9</accession>
<dbReference type="AlphaFoldDB" id="A0A7S4JDJ9"/>
<dbReference type="EMBL" id="HBKN01005822">
    <property type="protein sequence ID" value="CAE2259460.1"/>
    <property type="molecule type" value="Transcribed_RNA"/>
</dbReference>
<feature type="signal peptide" evidence="1">
    <location>
        <begin position="1"/>
        <end position="25"/>
    </location>
</feature>
<evidence type="ECO:0000256" key="1">
    <source>
        <dbReference type="SAM" id="SignalP"/>
    </source>
</evidence>
<proteinExistence type="predicted"/>
<organism evidence="2">
    <name type="scientific">Guillardia theta</name>
    <name type="common">Cryptophyte</name>
    <name type="synonym">Cryptomonas phi</name>
    <dbReference type="NCBI Taxonomy" id="55529"/>
    <lineage>
        <taxon>Eukaryota</taxon>
        <taxon>Cryptophyceae</taxon>
        <taxon>Pyrenomonadales</taxon>
        <taxon>Geminigeraceae</taxon>
        <taxon>Guillardia</taxon>
    </lineage>
</organism>
<evidence type="ECO:0000313" key="2">
    <source>
        <dbReference type="EMBL" id="CAE2259460.1"/>
    </source>
</evidence>
<sequence>MYRAPGEDASMRFILGCALVAAASAFAPTPSPGLRQTPKNALSGMSMVCESRKTFKRTFGFPATDGAGCIKDDDTAKQARRRADGWMYRAPGTNEFKAGATKYDRADAMTKAAPLDVRRYHSNKSS</sequence>
<keyword evidence="1" id="KW-0732">Signal</keyword>
<feature type="chain" id="PRO_5030549507" evidence="1">
    <location>
        <begin position="26"/>
        <end position="126"/>
    </location>
</feature>
<gene>
    <name evidence="2" type="ORF">GTHE00462_LOCUS4682</name>
</gene>